<sequence length="136" mass="14838">MMDPKSKTPEDAAAYMEGNKGSVVRLIEAKPEGVLQLMGRYPTFTQDFLNAHMPTTPVPASIGSAPLPPPPPMNLPQPPPISSVGQPGNREGLQNSLRMALDKRNTDPKDIREEGFRQGPVQSWSGMSSSRQKDQE</sequence>
<evidence type="ECO:0000256" key="1">
    <source>
        <dbReference type="SAM" id="MobiDB-lite"/>
    </source>
</evidence>
<gene>
    <name evidence="2" type="ORF">CAEBREN_23119</name>
</gene>
<keyword evidence="3" id="KW-1185">Reference proteome</keyword>
<feature type="region of interest" description="Disordered" evidence="1">
    <location>
        <begin position="55"/>
        <end position="136"/>
    </location>
</feature>
<protein>
    <submittedName>
        <fullName evidence="2">Uncharacterized protein</fullName>
    </submittedName>
</protein>
<feature type="compositionally biased region" description="Pro residues" evidence="1">
    <location>
        <begin position="66"/>
        <end position="81"/>
    </location>
</feature>
<evidence type="ECO:0000313" key="3">
    <source>
        <dbReference type="Proteomes" id="UP000008068"/>
    </source>
</evidence>
<name>G0P025_CAEBE</name>
<dbReference type="AlphaFoldDB" id="G0P025"/>
<organism evidence="3">
    <name type="scientific">Caenorhabditis brenneri</name>
    <name type="common">Nematode worm</name>
    <dbReference type="NCBI Taxonomy" id="135651"/>
    <lineage>
        <taxon>Eukaryota</taxon>
        <taxon>Metazoa</taxon>
        <taxon>Ecdysozoa</taxon>
        <taxon>Nematoda</taxon>
        <taxon>Chromadorea</taxon>
        <taxon>Rhabditida</taxon>
        <taxon>Rhabditina</taxon>
        <taxon>Rhabditomorpha</taxon>
        <taxon>Rhabditoidea</taxon>
        <taxon>Rhabditidae</taxon>
        <taxon>Peloderinae</taxon>
        <taxon>Caenorhabditis</taxon>
    </lineage>
</organism>
<proteinExistence type="predicted"/>
<feature type="compositionally biased region" description="Basic and acidic residues" evidence="1">
    <location>
        <begin position="100"/>
        <end position="116"/>
    </location>
</feature>
<accession>G0P025</accession>
<evidence type="ECO:0000313" key="2">
    <source>
        <dbReference type="EMBL" id="EGT41406.1"/>
    </source>
</evidence>
<feature type="compositionally biased region" description="Polar residues" evidence="1">
    <location>
        <begin position="120"/>
        <end position="130"/>
    </location>
</feature>
<dbReference type="EMBL" id="GL379995">
    <property type="protein sequence ID" value="EGT41406.1"/>
    <property type="molecule type" value="Genomic_DNA"/>
</dbReference>
<dbReference type="HOGENOM" id="CLU_1877251_0_0_1"/>
<reference evidence="3" key="1">
    <citation type="submission" date="2011-07" db="EMBL/GenBank/DDBJ databases">
        <authorList>
            <consortium name="Caenorhabditis brenneri Sequencing and Analysis Consortium"/>
            <person name="Wilson R.K."/>
        </authorList>
    </citation>
    <scope>NUCLEOTIDE SEQUENCE [LARGE SCALE GENOMIC DNA]</scope>
    <source>
        <strain evidence="3">PB2801</strain>
    </source>
</reference>
<dbReference type="Proteomes" id="UP000008068">
    <property type="component" value="Unassembled WGS sequence"/>
</dbReference>
<dbReference type="InParanoid" id="G0P025"/>